<comment type="caution">
    <text evidence="1">The sequence shown here is derived from an EMBL/GenBank/DDBJ whole genome shotgun (WGS) entry which is preliminary data.</text>
</comment>
<evidence type="ECO:0000313" key="1">
    <source>
        <dbReference type="EMBL" id="NSL56356.1"/>
    </source>
</evidence>
<dbReference type="EMBL" id="JABCSC020000003">
    <property type="protein sequence ID" value="NSL56356.1"/>
    <property type="molecule type" value="Genomic_DNA"/>
</dbReference>
<evidence type="ECO:0000313" key="2">
    <source>
        <dbReference type="Proteomes" id="UP000778523"/>
    </source>
</evidence>
<dbReference type="RefSeq" id="WP_101943387.1">
    <property type="nucleotide sequence ID" value="NZ_JABCSC020000003.1"/>
</dbReference>
<dbReference type="Proteomes" id="UP000778523">
    <property type="component" value="Unassembled WGS sequence"/>
</dbReference>
<sequence>MTPLPEILALMRQGKWNEAHNLVQLDDSPTAAWLHALLHVQEGDLEDAEYWYGKAGRHFRSRGTLSEELDALAATLQAAQG</sequence>
<reference evidence="1 2" key="1">
    <citation type="submission" date="2020-06" db="EMBL/GenBank/DDBJ databases">
        <title>Draft genome of Uliginosibacterium sp. IMCC34675.</title>
        <authorList>
            <person name="Song J."/>
        </authorList>
    </citation>
    <scope>NUCLEOTIDE SEQUENCE [LARGE SCALE GENOMIC DNA]</scope>
    <source>
        <strain evidence="1 2">IMCC34675</strain>
    </source>
</reference>
<name>A0ABX2IHR1_9RHOO</name>
<proteinExistence type="predicted"/>
<organism evidence="1 2">
    <name type="scientific">Uliginosibacterium aquaticum</name>
    <dbReference type="NCBI Taxonomy" id="2731212"/>
    <lineage>
        <taxon>Bacteria</taxon>
        <taxon>Pseudomonadati</taxon>
        <taxon>Pseudomonadota</taxon>
        <taxon>Betaproteobacteria</taxon>
        <taxon>Rhodocyclales</taxon>
        <taxon>Zoogloeaceae</taxon>
        <taxon>Uliginosibacterium</taxon>
    </lineage>
</organism>
<protein>
    <submittedName>
        <fullName evidence="1">Uncharacterized protein</fullName>
    </submittedName>
</protein>
<keyword evidence="2" id="KW-1185">Reference proteome</keyword>
<accession>A0ABX2IHR1</accession>
<gene>
    <name evidence="1" type="ORF">HJ583_015060</name>
</gene>